<sequence>MAKPSRKPSFVHYGEGDQEICVGEFRYGSASDLKVLEPGKGIKLFLTDPPYNLGFDYGPEV</sequence>
<dbReference type="AlphaFoldDB" id="A0A382SGL9"/>
<accession>A0A382SGL9</accession>
<feature type="non-terminal residue" evidence="1">
    <location>
        <position position="61"/>
    </location>
</feature>
<reference evidence="1" key="1">
    <citation type="submission" date="2018-05" db="EMBL/GenBank/DDBJ databases">
        <authorList>
            <person name="Lanie J.A."/>
            <person name="Ng W.-L."/>
            <person name="Kazmierczak K.M."/>
            <person name="Andrzejewski T.M."/>
            <person name="Davidsen T.M."/>
            <person name="Wayne K.J."/>
            <person name="Tettelin H."/>
            <person name="Glass J.I."/>
            <person name="Rusch D."/>
            <person name="Podicherti R."/>
            <person name="Tsui H.-C.T."/>
            <person name="Winkler M.E."/>
        </authorList>
    </citation>
    <scope>NUCLEOTIDE SEQUENCE</scope>
</reference>
<protein>
    <submittedName>
        <fullName evidence="1">Uncharacterized protein</fullName>
    </submittedName>
</protein>
<name>A0A382SGL9_9ZZZZ</name>
<gene>
    <name evidence="1" type="ORF">METZ01_LOCUS361954</name>
</gene>
<dbReference type="EMBL" id="UINC01128991">
    <property type="protein sequence ID" value="SVD09100.1"/>
    <property type="molecule type" value="Genomic_DNA"/>
</dbReference>
<proteinExistence type="predicted"/>
<organism evidence="1">
    <name type="scientific">marine metagenome</name>
    <dbReference type="NCBI Taxonomy" id="408172"/>
    <lineage>
        <taxon>unclassified sequences</taxon>
        <taxon>metagenomes</taxon>
        <taxon>ecological metagenomes</taxon>
    </lineage>
</organism>
<evidence type="ECO:0000313" key="1">
    <source>
        <dbReference type="EMBL" id="SVD09100.1"/>
    </source>
</evidence>